<comment type="caution">
    <text evidence="1">The sequence shown here is derived from an EMBL/GenBank/DDBJ whole genome shotgun (WGS) entry which is preliminary data.</text>
</comment>
<name>A0A919R9J2_9ACTN</name>
<organism evidence="1 2">
    <name type="scientific">Sphaerisporangium rufum</name>
    <dbReference type="NCBI Taxonomy" id="1381558"/>
    <lineage>
        <taxon>Bacteria</taxon>
        <taxon>Bacillati</taxon>
        <taxon>Actinomycetota</taxon>
        <taxon>Actinomycetes</taxon>
        <taxon>Streptosporangiales</taxon>
        <taxon>Streptosporangiaceae</taxon>
        <taxon>Sphaerisporangium</taxon>
    </lineage>
</organism>
<evidence type="ECO:0000313" key="2">
    <source>
        <dbReference type="Proteomes" id="UP000655287"/>
    </source>
</evidence>
<dbReference type="RefSeq" id="WP_203994352.1">
    <property type="nucleotide sequence ID" value="NZ_BOOU01000107.1"/>
</dbReference>
<gene>
    <name evidence="1" type="ORF">Sru01_66800</name>
</gene>
<dbReference type="EMBL" id="BOOU01000107">
    <property type="protein sequence ID" value="GII81698.1"/>
    <property type="molecule type" value="Genomic_DNA"/>
</dbReference>
<sequence>MTDDQALLAALGQDWVAAARAEIAERPAAIGRYFAAAGRRAGRAPLAGAPGWQSDEAARALLLAALPSAGRAGVLATLYAEGTAAEKLAVLRALPLLDAGAGEAVPLLRDAIRTNDARLLLAALGPCARHLDQPAWRQAVLKCVFTGAPLAGVHGLDERADAELAAMLAGLAEERAAAGRTVPADAAALLDRLTPRKEG</sequence>
<accession>A0A919R9J2</accession>
<dbReference type="InterPro" id="IPR047715">
    <property type="entry name" value="EboA_dom"/>
</dbReference>
<evidence type="ECO:0000313" key="1">
    <source>
        <dbReference type="EMBL" id="GII81698.1"/>
    </source>
</evidence>
<proteinExistence type="predicted"/>
<evidence type="ECO:0008006" key="3">
    <source>
        <dbReference type="Google" id="ProtNLM"/>
    </source>
</evidence>
<dbReference type="NCBIfam" id="NF035938">
    <property type="entry name" value="EboA_domain"/>
    <property type="match status" value="1"/>
</dbReference>
<reference evidence="1" key="1">
    <citation type="submission" date="2021-01" db="EMBL/GenBank/DDBJ databases">
        <title>Whole genome shotgun sequence of Sphaerisporangium rufum NBRC 109079.</title>
        <authorList>
            <person name="Komaki H."/>
            <person name="Tamura T."/>
        </authorList>
    </citation>
    <scope>NUCLEOTIDE SEQUENCE</scope>
    <source>
        <strain evidence="1">NBRC 109079</strain>
    </source>
</reference>
<keyword evidence="2" id="KW-1185">Reference proteome</keyword>
<dbReference type="Proteomes" id="UP000655287">
    <property type="component" value="Unassembled WGS sequence"/>
</dbReference>
<dbReference type="AlphaFoldDB" id="A0A919R9J2"/>
<protein>
    <recommendedName>
        <fullName evidence="3">Sugar phosphate isomerase</fullName>
    </recommendedName>
</protein>